<dbReference type="EMBL" id="JAMZMK010000611">
    <property type="protein sequence ID" value="KAI7756052.1"/>
    <property type="molecule type" value="Genomic_DNA"/>
</dbReference>
<organism evidence="1 2">
    <name type="scientific">Ambrosia artemisiifolia</name>
    <name type="common">Common ragweed</name>
    <dbReference type="NCBI Taxonomy" id="4212"/>
    <lineage>
        <taxon>Eukaryota</taxon>
        <taxon>Viridiplantae</taxon>
        <taxon>Streptophyta</taxon>
        <taxon>Embryophyta</taxon>
        <taxon>Tracheophyta</taxon>
        <taxon>Spermatophyta</taxon>
        <taxon>Magnoliopsida</taxon>
        <taxon>eudicotyledons</taxon>
        <taxon>Gunneridae</taxon>
        <taxon>Pentapetalae</taxon>
        <taxon>asterids</taxon>
        <taxon>campanulids</taxon>
        <taxon>Asterales</taxon>
        <taxon>Asteraceae</taxon>
        <taxon>Asteroideae</taxon>
        <taxon>Heliantheae alliance</taxon>
        <taxon>Heliantheae</taxon>
        <taxon>Ambrosia</taxon>
    </lineage>
</organism>
<protein>
    <submittedName>
        <fullName evidence="1">Uncharacterized protein</fullName>
    </submittedName>
</protein>
<sequence>MVSKAKVSRFAMVVPVGKVNDKISSQEQEGTTFSALGTTTQSMKRPRFGLTECKMRVFVFINL</sequence>
<proteinExistence type="predicted"/>
<reference evidence="1" key="1">
    <citation type="submission" date="2022-06" db="EMBL/GenBank/DDBJ databases">
        <title>Uncovering the hologenomic basis of an extraordinary plant invasion.</title>
        <authorList>
            <person name="Bieker V.C."/>
            <person name="Martin M.D."/>
            <person name="Gilbert T."/>
            <person name="Hodgins K."/>
            <person name="Battlay P."/>
            <person name="Petersen B."/>
            <person name="Wilson J."/>
        </authorList>
    </citation>
    <scope>NUCLEOTIDE SEQUENCE</scope>
    <source>
        <strain evidence="1">AA19_3_7</strain>
        <tissue evidence="1">Leaf</tissue>
    </source>
</reference>
<dbReference type="AlphaFoldDB" id="A0AAD5DAL6"/>
<evidence type="ECO:0000313" key="2">
    <source>
        <dbReference type="Proteomes" id="UP001206925"/>
    </source>
</evidence>
<accession>A0AAD5DAL6</accession>
<keyword evidence="2" id="KW-1185">Reference proteome</keyword>
<dbReference type="Proteomes" id="UP001206925">
    <property type="component" value="Unassembled WGS sequence"/>
</dbReference>
<gene>
    <name evidence="1" type="ORF">M8C21_012255</name>
</gene>
<comment type="caution">
    <text evidence="1">The sequence shown here is derived from an EMBL/GenBank/DDBJ whole genome shotgun (WGS) entry which is preliminary data.</text>
</comment>
<evidence type="ECO:0000313" key="1">
    <source>
        <dbReference type="EMBL" id="KAI7756052.1"/>
    </source>
</evidence>
<name>A0AAD5DAL6_AMBAR</name>